<dbReference type="SMART" id="SM00382">
    <property type="entry name" value="AAA"/>
    <property type="match status" value="1"/>
</dbReference>
<keyword evidence="4" id="KW-0813">Transport</keyword>
<dbReference type="Pfam" id="PF00005">
    <property type="entry name" value="ABC_tran"/>
    <property type="match status" value="1"/>
</dbReference>
<keyword evidence="5" id="KW-1003">Cell membrane</keyword>
<gene>
    <name evidence="12" type="primary">metN</name>
    <name evidence="12" type="ORF">ELAC_1998</name>
</gene>
<name>A0A0H5E7L6_9BACT</name>
<dbReference type="PANTHER" id="PTHR43166:SF30">
    <property type="entry name" value="METHIONINE IMPORT ATP-BINDING PROTEIN METN"/>
    <property type="match status" value="1"/>
</dbReference>
<keyword evidence="10" id="KW-0472">Membrane</keyword>
<dbReference type="PROSITE" id="PS00211">
    <property type="entry name" value="ABC_TRANSPORTER_1"/>
    <property type="match status" value="1"/>
</dbReference>
<dbReference type="PROSITE" id="PS50893">
    <property type="entry name" value="ABC_TRANSPORTER_2"/>
    <property type="match status" value="1"/>
</dbReference>
<dbReference type="GO" id="GO:0016887">
    <property type="term" value="F:ATP hydrolysis activity"/>
    <property type="evidence" value="ECO:0007669"/>
    <property type="project" value="InterPro"/>
</dbReference>
<sequence length="350" mass="38315">MNEGKPAAPKPIIEVSLISKTYTHKDKITHALRDVSLFVAKQDIYGIIGLSGAGKSTLIRCLAGLITPSTGKILFNGSDIRELKGANLRAFRQKIGMIFQHFNLLSSRTVAGNVTYPLEIAGVSKAEQEKRVDELLRLVGLTSKKDVYPASLSGGEKQRVGIARALANHPEVLFCDEATSALDPRTTQEILDLLKTINKNLGVTVVLITHDMEVIKRACNKVAVIEAGRIVEEGPVSEVFAEPQHPTTKQFIQGSSHEIPEEFYKTTSPNRVLLRLRFKGSAANDPLISQIVKKFHVDANILLGWIDRLQTTTVGTLVIELIGPAEGISGALNYLAENTVHHEVLQQHEP</sequence>
<dbReference type="InterPro" id="IPR003593">
    <property type="entry name" value="AAA+_ATPase"/>
</dbReference>
<keyword evidence="13" id="KW-1185">Reference proteome</keyword>
<dbReference type="GO" id="GO:0005886">
    <property type="term" value="C:plasma membrane"/>
    <property type="evidence" value="ECO:0007669"/>
    <property type="project" value="UniProtKB-ARBA"/>
</dbReference>
<reference evidence="13" key="1">
    <citation type="submission" date="2015-06" db="EMBL/GenBank/DDBJ databases">
        <authorList>
            <person name="Bertelli C."/>
        </authorList>
    </citation>
    <scope>NUCLEOTIDE SEQUENCE [LARGE SCALE GENOMIC DNA]</scope>
    <source>
        <strain evidence="13">CRIB-30</strain>
    </source>
</reference>
<dbReference type="RefSeq" id="WP_098039190.1">
    <property type="nucleotide sequence ID" value="NZ_CWGJ01000027.1"/>
</dbReference>
<evidence type="ECO:0000256" key="4">
    <source>
        <dbReference type="ARBA" id="ARBA00022448"/>
    </source>
</evidence>
<dbReference type="InterPro" id="IPR027417">
    <property type="entry name" value="P-loop_NTPase"/>
</dbReference>
<keyword evidence="6" id="KW-0547">Nucleotide-binding</keyword>
<dbReference type="Gene3D" id="3.30.70.260">
    <property type="match status" value="1"/>
</dbReference>
<dbReference type="InterPro" id="IPR050086">
    <property type="entry name" value="MetN_ABC_transporter-like"/>
</dbReference>
<dbReference type="GO" id="GO:0006865">
    <property type="term" value="P:amino acid transport"/>
    <property type="evidence" value="ECO:0007669"/>
    <property type="project" value="UniProtKB-KW"/>
</dbReference>
<keyword evidence="8" id="KW-1278">Translocase</keyword>
<organism evidence="12 13">
    <name type="scientific">Estrella lausannensis</name>
    <dbReference type="NCBI Taxonomy" id="483423"/>
    <lineage>
        <taxon>Bacteria</taxon>
        <taxon>Pseudomonadati</taxon>
        <taxon>Chlamydiota</taxon>
        <taxon>Chlamydiia</taxon>
        <taxon>Parachlamydiales</taxon>
        <taxon>Candidatus Criblamydiaceae</taxon>
        <taxon>Estrella</taxon>
    </lineage>
</organism>
<dbReference type="SUPFAM" id="SSF52540">
    <property type="entry name" value="P-loop containing nucleoside triphosphate hydrolases"/>
    <property type="match status" value="1"/>
</dbReference>
<evidence type="ECO:0000313" key="13">
    <source>
        <dbReference type="Proteomes" id="UP000220251"/>
    </source>
</evidence>
<evidence type="ECO:0000256" key="7">
    <source>
        <dbReference type="ARBA" id="ARBA00022840"/>
    </source>
</evidence>
<proteinExistence type="inferred from homology"/>
<dbReference type="InterPro" id="IPR017871">
    <property type="entry name" value="ABC_transporter-like_CS"/>
</dbReference>
<evidence type="ECO:0000256" key="9">
    <source>
        <dbReference type="ARBA" id="ARBA00022970"/>
    </source>
</evidence>
<evidence type="ECO:0000256" key="10">
    <source>
        <dbReference type="ARBA" id="ARBA00023136"/>
    </source>
</evidence>
<evidence type="ECO:0000256" key="6">
    <source>
        <dbReference type="ARBA" id="ARBA00022741"/>
    </source>
</evidence>
<dbReference type="InterPro" id="IPR041701">
    <property type="entry name" value="MetN_ABC"/>
</dbReference>
<evidence type="ECO:0000256" key="2">
    <source>
        <dbReference type="ARBA" id="ARBA00005417"/>
    </source>
</evidence>
<keyword evidence="9" id="KW-0029">Amino-acid transport</keyword>
<keyword evidence="12" id="KW-0378">Hydrolase</keyword>
<protein>
    <recommendedName>
        <fullName evidence="3">Cell division ATP-binding protein FtsE</fullName>
    </recommendedName>
</protein>
<comment type="function">
    <text evidence="1">Part of the ABC transporter FtsEX involved in cellular division. Important for assembly or stability of the septal ring.</text>
</comment>
<feature type="domain" description="ABC transporter" evidence="11">
    <location>
        <begin position="13"/>
        <end position="252"/>
    </location>
</feature>
<dbReference type="Gene3D" id="3.40.50.300">
    <property type="entry name" value="P-loop containing nucleotide triphosphate hydrolases"/>
    <property type="match status" value="1"/>
</dbReference>
<evidence type="ECO:0000256" key="1">
    <source>
        <dbReference type="ARBA" id="ARBA00002579"/>
    </source>
</evidence>
<comment type="similarity">
    <text evidence="2">Belongs to the ABC transporter superfamily.</text>
</comment>
<evidence type="ECO:0000256" key="5">
    <source>
        <dbReference type="ARBA" id="ARBA00022475"/>
    </source>
</evidence>
<dbReference type="InterPro" id="IPR018449">
    <property type="entry name" value="NIL_domain"/>
</dbReference>
<dbReference type="Pfam" id="PF09383">
    <property type="entry name" value="NIL"/>
    <property type="match status" value="1"/>
</dbReference>
<dbReference type="FunFam" id="3.40.50.300:FF:000056">
    <property type="entry name" value="Cell division ATP-binding protein FtsE"/>
    <property type="match status" value="1"/>
</dbReference>
<dbReference type="InterPro" id="IPR003439">
    <property type="entry name" value="ABC_transporter-like_ATP-bd"/>
</dbReference>
<evidence type="ECO:0000256" key="3">
    <source>
        <dbReference type="ARBA" id="ARBA00020019"/>
    </source>
</evidence>
<dbReference type="SUPFAM" id="SSF55021">
    <property type="entry name" value="ACT-like"/>
    <property type="match status" value="1"/>
</dbReference>
<evidence type="ECO:0000313" key="12">
    <source>
        <dbReference type="EMBL" id="CRX39320.1"/>
    </source>
</evidence>
<accession>A0A0H5E7L6</accession>
<dbReference type="InterPro" id="IPR045865">
    <property type="entry name" value="ACT-like_dom_sf"/>
</dbReference>
<keyword evidence="7 12" id="KW-0067">ATP-binding</keyword>
<evidence type="ECO:0000259" key="11">
    <source>
        <dbReference type="PROSITE" id="PS50893"/>
    </source>
</evidence>
<dbReference type="SMART" id="SM00930">
    <property type="entry name" value="NIL"/>
    <property type="match status" value="1"/>
</dbReference>
<evidence type="ECO:0000256" key="8">
    <source>
        <dbReference type="ARBA" id="ARBA00022967"/>
    </source>
</evidence>
<dbReference type="EMBL" id="CWGJ01000027">
    <property type="protein sequence ID" value="CRX39320.1"/>
    <property type="molecule type" value="Genomic_DNA"/>
</dbReference>
<dbReference type="AlphaFoldDB" id="A0A0H5E7L6"/>
<dbReference type="Proteomes" id="UP000220251">
    <property type="component" value="Unassembled WGS sequence"/>
</dbReference>
<dbReference type="PANTHER" id="PTHR43166">
    <property type="entry name" value="AMINO ACID IMPORT ATP-BINDING PROTEIN"/>
    <property type="match status" value="1"/>
</dbReference>
<dbReference type="GO" id="GO:0005524">
    <property type="term" value="F:ATP binding"/>
    <property type="evidence" value="ECO:0007669"/>
    <property type="project" value="UniProtKB-KW"/>
</dbReference>
<dbReference type="CDD" id="cd03258">
    <property type="entry name" value="ABC_MetN_methionine_transporter"/>
    <property type="match status" value="1"/>
</dbReference>